<reference evidence="7" key="1">
    <citation type="submission" date="2023-05" db="EMBL/GenBank/DDBJ databases">
        <title>[olsenella] sp. nov., isolated from a pig farm feces dump.</title>
        <authorList>
            <person name="Chang Y.-H."/>
        </authorList>
    </citation>
    <scope>NUCLEOTIDE SEQUENCE</scope>
    <source>
        <strain evidence="7">YH-ols2217</strain>
    </source>
</reference>
<evidence type="ECO:0000256" key="4">
    <source>
        <dbReference type="ARBA" id="ARBA00022679"/>
    </source>
</evidence>
<dbReference type="RefSeq" id="WP_283712147.1">
    <property type="nucleotide sequence ID" value="NZ_JASJEW010000001.1"/>
</dbReference>
<dbReference type="PANTHER" id="PTHR47738">
    <property type="entry name" value="PTS SYSTEM FRUCTOSE-LIKE EIIA COMPONENT-RELATED"/>
    <property type="match status" value="1"/>
</dbReference>
<evidence type="ECO:0000313" key="8">
    <source>
        <dbReference type="Proteomes" id="UP001431693"/>
    </source>
</evidence>
<evidence type="ECO:0000313" key="7">
    <source>
        <dbReference type="EMBL" id="MDJ1128502.1"/>
    </source>
</evidence>
<protein>
    <submittedName>
        <fullName evidence="7">Fructose PTS transporter subunit IIA</fullName>
        <ecNumber evidence="7">2.7.1.202</ecNumber>
    </submittedName>
</protein>
<gene>
    <name evidence="7" type="ORF">QJ043_00150</name>
</gene>
<keyword evidence="1" id="KW-0813">Transport</keyword>
<dbReference type="CDD" id="cd00211">
    <property type="entry name" value="PTS_IIA_fru"/>
    <property type="match status" value="1"/>
</dbReference>
<keyword evidence="3" id="KW-0762">Sugar transport</keyword>
<keyword evidence="2" id="KW-0597">Phosphoprotein</keyword>
<evidence type="ECO:0000256" key="1">
    <source>
        <dbReference type="ARBA" id="ARBA00022448"/>
    </source>
</evidence>
<dbReference type="GO" id="GO:0016740">
    <property type="term" value="F:transferase activity"/>
    <property type="evidence" value="ECO:0007669"/>
    <property type="project" value="UniProtKB-KW"/>
</dbReference>
<organism evidence="7 8">
    <name type="scientific">Kribbibacterium absianum</name>
    <dbReference type="NCBI Taxonomy" id="3044210"/>
    <lineage>
        <taxon>Bacteria</taxon>
        <taxon>Bacillati</taxon>
        <taxon>Actinomycetota</taxon>
        <taxon>Coriobacteriia</taxon>
        <taxon>Coriobacteriales</taxon>
        <taxon>Kribbibacteriaceae</taxon>
        <taxon>Kribbibacterium</taxon>
    </lineage>
</organism>
<evidence type="ECO:0000256" key="3">
    <source>
        <dbReference type="ARBA" id="ARBA00022597"/>
    </source>
</evidence>
<feature type="domain" description="PTS EIIA type-2" evidence="6">
    <location>
        <begin position="3"/>
        <end position="148"/>
    </location>
</feature>
<evidence type="ECO:0000256" key="2">
    <source>
        <dbReference type="ARBA" id="ARBA00022553"/>
    </source>
</evidence>
<evidence type="ECO:0000259" key="6">
    <source>
        <dbReference type="PROSITE" id="PS51094"/>
    </source>
</evidence>
<accession>A0ABT6ZHZ1</accession>
<sequence>MSDFVKESAVFVDSPAASREEVLQLLSDEAVALGYAEDAAAVRAAFDAREDMGATGMQDGFAIPHAKSDAIKEPGVVVVKLQKPVDWPSFDDKPVDVVISLLVPDGEAGTTHIKLLSKVAVMLMREEFRDAMRETNDAAKIAEVINDGLDD</sequence>
<dbReference type="EMBL" id="JASJEX010000001">
    <property type="protein sequence ID" value="MDJ1128502.1"/>
    <property type="molecule type" value="Genomic_DNA"/>
</dbReference>
<dbReference type="PROSITE" id="PS51094">
    <property type="entry name" value="PTS_EIIA_TYPE_2"/>
    <property type="match status" value="1"/>
</dbReference>
<dbReference type="Proteomes" id="UP001431693">
    <property type="component" value="Unassembled WGS sequence"/>
</dbReference>
<dbReference type="InterPro" id="IPR016152">
    <property type="entry name" value="PTrfase/Anion_transptr"/>
</dbReference>
<comment type="caution">
    <text evidence="7">The sequence shown here is derived from an EMBL/GenBank/DDBJ whole genome shotgun (WGS) entry which is preliminary data.</text>
</comment>
<keyword evidence="8" id="KW-1185">Reference proteome</keyword>
<dbReference type="InterPro" id="IPR051541">
    <property type="entry name" value="PTS_SugarTrans_NitroReg"/>
</dbReference>
<evidence type="ECO:0000256" key="5">
    <source>
        <dbReference type="ARBA" id="ARBA00022683"/>
    </source>
</evidence>
<keyword evidence="5" id="KW-0598">Phosphotransferase system</keyword>
<dbReference type="PANTHER" id="PTHR47738:SF1">
    <property type="entry name" value="NITROGEN REGULATORY PROTEIN"/>
    <property type="match status" value="1"/>
</dbReference>
<name>A0ABT6ZHZ1_9ACTN</name>
<dbReference type="SUPFAM" id="SSF55804">
    <property type="entry name" value="Phoshotransferase/anion transport protein"/>
    <property type="match status" value="1"/>
</dbReference>
<dbReference type="Gene3D" id="3.40.930.10">
    <property type="entry name" value="Mannitol-specific EII, Chain A"/>
    <property type="match status" value="1"/>
</dbReference>
<dbReference type="InterPro" id="IPR004715">
    <property type="entry name" value="PTS_IIA_fruc"/>
</dbReference>
<dbReference type="EC" id="2.7.1.202" evidence="7"/>
<keyword evidence="4 7" id="KW-0808">Transferase</keyword>
<dbReference type="Pfam" id="PF00359">
    <property type="entry name" value="PTS_EIIA_2"/>
    <property type="match status" value="1"/>
</dbReference>
<proteinExistence type="predicted"/>
<dbReference type="NCBIfam" id="TIGR00848">
    <property type="entry name" value="fruA"/>
    <property type="match status" value="1"/>
</dbReference>
<dbReference type="InterPro" id="IPR002178">
    <property type="entry name" value="PTS_EIIA_type-2_dom"/>
</dbReference>